<evidence type="ECO:0008006" key="3">
    <source>
        <dbReference type="Google" id="ProtNLM"/>
    </source>
</evidence>
<keyword evidence="2" id="KW-1185">Reference proteome</keyword>
<protein>
    <recommendedName>
        <fullName evidence="3">Short chain dehydrogenase</fullName>
    </recommendedName>
</protein>
<proteinExistence type="predicted"/>
<evidence type="ECO:0000313" key="2">
    <source>
        <dbReference type="Proteomes" id="UP000225972"/>
    </source>
</evidence>
<sequence length="185" mass="19904">MAARLAGFGATVIALGRDDTKLRALATPNPKQIEPLALHAGWRDILPLLQEAWADQHIDIYVDLMPLMQVDTSLEASDGFAFSAGLAASLRRGLRAGKALSVLVVPGSNPLDTARPAPDSYRALLQRFTKNNTMVRMVGVRMPRGKESWTRSEALSAGDTILMLCHPVSRGVKGGTVIDWDACVG</sequence>
<reference evidence="2" key="1">
    <citation type="submission" date="2017-05" db="EMBL/GenBank/DDBJ databases">
        <authorList>
            <person name="Rodrigo-Torres L."/>
            <person name="Arahal R. D."/>
            <person name="Lucena T."/>
        </authorList>
    </citation>
    <scope>NUCLEOTIDE SEQUENCE [LARGE SCALE GENOMIC DNA]</scope>
    <source>
        <strain evidence="2">CECT 8649</strain>
    </source>
</reference>
<name>A0A238JBQ9_9RHOB</name>
<gene>
    <name evidence="1" type="ORF">TRP8649_02233</name>
</gene>
<evidence type="ECO:0000313" key="1">
    <source>
        <dbReference type="EMBL" id="SMX28120.1"/>
    </source>
</evidence>
<dbReference type="Proteomes" id="UP000225972">
    <property type="component" value="Unassembled WGS sequence"/>
</dbReference>
<accession>A0A238JBQ9</accession>
<organism evidence="1 2">
    <name type="scientific">Pelagimonas phthalicica</name>
    <dbReference type="NCBI Taxonomy" id="1037362"/>
    <lineage>
        <taxon>Bacteria</taxon>
        <taxon>Pseudomonadati</taxon>
        <taxon>Pseudomonadota</taxon>
        <taxon>Alphaproteobacteria</taxon>
        <taxon>Rhodobacterales</taxon>
        <taxon>Roseobacteraceae</taxon>
        <taxon>Pelagimonas</taxon>
    </lineage>
</organism>
<dbReference type="EMBL" id="FXXP01000002">
    <property type="protein sequence ID" value="SMX28120.1"/>
    <property type="molecule type" value="Genomic_DNA"/>
</dbReference>
<dbReference type="AlphaFoldDB" id="A0A238JBQ9"/>